<dbReference type="Proteomes" id="UP000306790">
    <property type="component" value="Unassembled WGS sequence"/>
</dbReference>
<dbReference type="EMBL" id="QFVP01000003">
    <property type="protein sequence ID" value="THE40584.1"/>
    <property type="molecule type" value="Genomic_DNA"/>
</dbReference>
<reference evidence="2 3" key="1">
    <citation type="submission" date="2018-05" db="EMBL/GenBank/DDBJ databases">
        <title>Isolation and genomic analyses of lactose-positive bacteria from faecal samples of preterm neonates.</title>
        <authorList>
            <person name="Chen Y."/>
            <person name="Brook T.C."/>
            <person name="O'Neill I."/>
            <person name="Soe C.Z."/>
            <person name="Hall L.J."/>
            <person name="Hoyles L."/>
        </authorList>
    </citation>
    <scope>NUCLEOTIDE SEQUENCE [LARGE SCALE GENOMIC DNA]</scope>
    <source>
        <strain evidence="2 3">P080C CL</strain>
    </source>
</reference>
<feature type="transmembrane region" description="Helical" evidence="1">
    <location>
        <begin position="92"/>
        <end position="111"/>
    </location>
</feature>
<accession>A0ABY2PWZ7</accession>
<keyword evidence="3" id="KW-1185">Reference proteome</keyword>
<dbReference type="RefSeq" id="WP_048222146.1">
    <property type="nucleotide sequence ID" value="NZ_QFVP01000003.1"/>
</dbReference>
<keyword evidence="1" id="KW-0812">Transmembrane</keyword>
<feature type="transmembrane region" description="Helical" evidence="1">
    <location>
        <begin position="49"/>
        <end position="67"/>
    </location>
</feature>
<comment type="caution">
    <text evidence="2">The sequence shown here is derived from an EMBL/GenBank/DDBJ whole genome shotgun (WGS) entry which is preliminary data.</text>
</comment>
<keyword evidence="1" id="KW-1133">Transmembrane helix</keyword>
<feature type="transmembrane region" description="Helical" evidence="1">
    <location>
        <begin position="12"/>
        <end position="29"/>
    </location>
</feature>
<sequence length="175" mass="19930">MKNNYLDLLSNAFPFMVLGLFLGAMTPVVPKLFIPEISDILLENVAPKSIMFLIILNALLTVILLRFSGRFDPDKKLAAFFYEKFSFKFNELGKSITAATVGTLLGLTLAMLPYGEFRMAGIGIYFSAMLLVIWRVFDFLNHLSRNEVDKAEKYIFYTVVILITLYYLYLIAKPV</sequence>
<gene>
    <name evidence="2" type="ORF">DJ535_07085</name>
</gene>
<proteinExistence type="predicted"/>
<evidence type="ECO:0000313" key="2">
    <source>
        <dbReference type="EMBL" id="THE40584.1"/>
    </source>
</evidence>
<name>A0ABY2PWZ7_9ENTR</name>
<evidence type="ECO:0000313" key="3">
    <source>
        <dbReference type="Proteomes" id="UP000306790"/>
    </source>
</evidence>
<organism evidence="2 3">
    <name type="scientific">Citrobacter murliniae</name>
    <dbReference type="NCBI Taxonomy" id="67829"/>
    <lineage>
        <taxon>Bacteria</taxon>
        <taxon>Pseudomonadati</taxon>
        <taxon>Pseudomonadota</taxon>
        <taxon>Gammaproteobacteria</taxon>
        <taxon>Enterobacterales</taxon>
        <taxon>Enterobacteriaceae</taxon>
        <taxon>Citrobacter</taxon>
        <taxon>Citrobacter freundii complex</taxon>
    </lineage>
</organism>
<feature type="transmembrane region" description="Helical" evidence="1">
    <location>
        <begin position="154"/>
        <end position="172"/>
    </location>
</feature>
<keyword evidence="1" id="KW-0472">Membrane</keyword>
<feature type="transmembrane region" description="Helical" evidence="1">
    <location>
        <begin position="117"/>
        <end position="134"/>
    </location>
</feature>
<evidence type="ECO:0000256" key="1">
    <source>
        <dbReference type="SAM" id="Phobius"/>
    </source>
</evidence>
<protein>
    <submittedName>
        <fullName evidence="2">Uncharacterized protein</fullName>
    </submittedName>
</protein>